<dbReference type="STRING" id="1423740.FC36_GL000626"/>
<dbReference type="NCBIfam" id="TIGR01448">
    <property type="entry name" value="recD_rel"/>
    <property type="match status" value="1"/>
</dbReference>
<dbReference type="InterPro" id="IPR041451">
    <property type="entry name" value="RecD2_SH13"/>
</dbReference>
<reference evidence="5 6" key="1">
    <citation type="journal article" date="2015" name="Genome Announc.">
        <title>Expanding the biotechnology potential of lactobacilli through comparative genomics of 213 strains and associated genera.</title>
        <authorList>
            <person name="Sun Z."/>
            <person name="Harris H.M."/>
            <person name="McCann A."/>
            <person name="Guo C."/>
            <person name="Argimon S."/>
            <person name="Zhang W."/>
            <person name="Yang X."/>
            <person name="Jeffery I.B."/>
            <person name="Cooney J.C."/>
            <person name="Kagawa T.F."/>
            <person name="Liu W."/>
            <person name="Song Y."/>
            <person name="Salvetti E."/>
            <person name="Wrobel A."/>
            <person name="Rasinkangas P."/>
            <person name="Parkhill J."/>
            <person name="Rea M.C."/>
            <person name="O'Sullivan O."/>
            <person name="Ritari J."/>
            <person name="Douillard F.P."/>
            <person name="Paul Ross R."/>
            <person name="Yang R."/>
            <person name="Briner A.E."/>
            <person name="Felis G.E."/>
            <person name="de Vos W.M."/>
            <person name="Barrangou R."/>
            <person name="Klaenhammer T.R."/>
            <person name="Caufield P.W."/>
            <person name="Cui Y."/>
            <person name="Zhang H."/>
            <person name="O'Toole P.W."/>
        </authorList>
    </citation>
    <scope>NUCLEOTIDE SEQUENCE [LARGE SCALE GENOMIC DNA]</scope>
    <source>
        <strain evidence="5 6">DSM 15833</strain>
    </source>
</reference>
<comment type="function">
    <text evidence="3">DNA-dependent ATPase and ATP-dependent 5'-3' DNA helicase. Has no activity on blunt DNA or DNA with 3'-overhangs, requires at least 10 bases of 5'-ssDNA for helicase activity.</text>
</comment>
<dbReference type="PANTHER" id="PTHR43788:SF6">
    <property type="entry name" value="DNA HELICASE B"/>
    <property type="match status" value="1"/>
</dbReference>
<protein>
    <recommendedName>
        <fullName evidence="3">ATP-dependent RecD2 DNA helicase</fullName>
        <ecNumber evidence="3">5.6.2.3</ecNumber>
    </recommendedName>
    <alternativeName>
        <fullName evidence="3">DNA 5'-3' helicase subunit RecD2</fullName>
    </alternativeName>
</protein>
<dbReference type="AlphaFoldDB" id="A0A0R1U216"/>
<dbReference type="InterPro" id="IPR029493">
    <property type="entry name" value="RecD2-like_HHH"/>
</dbReference>
<evidence type="ECO:0000256" key="3">
    <source>
        <dbReference type="HAMAP-Rule" id="MF_01488"/>
    </source>
</evidence>
<dbReference type="Pfam" id="PF14490">
    <property type="entry name" value="HHH_RecD2"/>
    <property type="match status" value="1"/>
</dbReference>
<dbReference type="GO" id="GO:0005524">
    <property type="term" value="F:ATP binding"/>
    <property type="evidence" value="ECO:0007669"/>
    <property type="project" value="UniProtKB-UniRule"/>
</dbReference>
<dbReference type="Gene3D" id="3.40.50.300">
    <property type="entry name" value="P-loop containing nucleotide triphosphate hydrolases"/>
    <property type="match status" value="2"/>
</dbReference>
<dbReference type="CDD" id="cd17933">
    <property type="entry name" value="DEXSc_RecD-like"/>
    <property type="match status" value="1"/>
</dbReference>
<dbReference type="GO" id="GO:0003677">
    <property type="term" value="F:DNA binding"/>
    <property type="evidence" value="ECO:0007669"/>
    <property type="project" value="UniProtKB-UniRule"/>
</dbReference>
<dbReference type="Gene3D" id="2.30.30.940">
    <property type="match status" value="1"/>
</dbReference>
<dbReference type="RefSeq" id="WP_023858933.1">
    <property type="nucleotide sequence ID" value="NZ_AZFH01000001.1"/>
</dbReference>
<dbReference type="Pfam" id="PF13538">
    <property type="entry name" value="UvrD_C_2"/>
    <property type="match status" value="1"/>
</dbReference>
<keyword evidence="1 3" id="KW-0547">Nucleotide-binding</keyword>
<evidence type="ECO:0000313" key="5">
    <source>
        <dbReference type="EMBL" id="KRL85256.1"/>
    </source>
</evidence>
<dbReference type="Pfam" id="PF13245">
    <property type="entry name" value="AAA_19"/>
    <property type="match status" value="1"/>
</dbReference>
<keyword evidence="3" id="KW-0413">Isomerase</keyword>
<dbReference type="Gene3D" id="1.10.10.2220">
    <property type="match status" value="1"/>
</dbReference>
<accession>A0A0R1U216</accession>
<evidence type="ECO:0000313" key="6">
    <source>
        <dbReference type="Proteomes" id="UP000051048"/>
    </source>
</evidence>
<dbReference type="GO" id="GO:0043139">
    <property type="term" value="F:5'-3' DNA helicase activity"/>
    <property type="evidence" value="ECO:0007669"/>
    <property type="project" value="UniProtKB-UniRule"/>
</dbReference>
<dbReference type="SMART" id="SM00382">
    <property type="entry name" value="AAA"/>
    <property type="match status" value="1"/>
</dbReference>
<dbReference type="GO" id="GO:0017116">
    <property type="term" value="F:single-stranded DNA helicase activity"/>
    <property type="evidence" value="ECO:0007669"/>
    <property type="project" value="TreeGrafter"/>
</dbReference>
<dbReference type="InterPro" id="IPR027785">
    <property type="entry name" value="UvrD-like_helicase_C"/>
</dbReference>
<keyword evidence="2 3" id="KW-0067">ATP-binding</keyword>
<keyword evidence="3 5" id="KW-0347">Helicase</keyword>
<sequence>MVITEPKQSQVVGTISRMIFESKDNFFKILVVDIKEVNFEWSLPTITVTGSFPEIEAQREYVFYGALVEHGRYGLQLQVQGYEESLPKTKDGLIAYLSSDEFPGIGRKTAQKVVTVLGEQAIQKIRQDYQVLAQVDISPAQAQALTEGLNKLDDSFSEILLYLNGLGVSTRMVEKIYNHYHTESLSVVKDDPYRLVRDIKGFGFKSADDLAYAQGIQETDPVRLRGGLLQTLFETCHTSGDTYLMAEELLDKGAELLATTMPPEKMYPKLAQELAQMQEAGDVVLTEDQKVYLKTYYISEKEIALNLQEQVRRLQDTDFPSQEEITDLVADFEAEQGLAYGDEQKQAIYQALTSPIFLLTGGPGTGKTTIINGIVHCYQKLHPQAELALAAPTGRAAKRMAETTGYKASTIHRLLGLGLTSNQRQDLEEEEQNLVTEPFLIIDESSMIDTHLMRTLTSNLGEKTQLLFVGDKDQLPSVGPGQVFADLLASDIFPKVELRQIYRQKEESTIPVLAQAIQAGKLPENFTQTQVDRSFLANSAGLIPVRLKKVIERALQSQLKADDIQVLAPMYRSEAGIDNLNHELQEIINPRQSSGQGQLKKEVEINNFILRIGDRVLQKVNQPEKGVYNGDIGKVVGIELAEDHQTAKQITVDFDQNEVEYKPNEFSELTLAYCLSIHKAQGSEFPVVILVMVDEFSRMLNRNLLYTGITRAKNKLVMMGQLSAYQRSVSTTTGQRKTGLIAKLQQIFNGELALTTGQKQVQKVVVTPIQEGVDPVVELQAEEYCLTPALAMSEQIDPMIGMEGLTPENC</sequence>
<organism evidence="5 6">
    <name type="scientific">Ligilactobacillus equi DSM 15833 = JCM 10991</name>
    <dbReference type="NCBI Taxonomy" id="1423740"/>
    <lineage>
        <taxon>Bacteria</taxon>
        <taxon>Bacillati</taxon>
        <taxon>Bacillota</taxon>
        <taxon>Bacilli</taxon>
        <taxon>Lactobacillales</taxon>
        <taxon>Lactobacillaceae</taxon>
        <taxon>Ligilactobacillus</taxon>
    </lineage>
</organism>
<proteinExistence type="inferred from homology"/>
<dbReference type="PATRIC" id="fig|1423740.3.peg.672"/>
<dbReference type="InterPro" id="IPR003593">
    <property type="entry name" value="AAA+_ATPase"/>
</dbReference>
<evidence type="ECO:0000259" key="4">
    <source>
        <dbReference type="SMART" id="SM00382"/>
    </source>
</evidence>
<keyword evidence="3" id="KW-0378">Hydrolase</keyword>
<dbReference type="EMBL" id="AZFH01000001">
    <property type="protein sequence ID" value="KRL85256.1"/>
    <property type="molecule type" value="Genomic_DNA"/>
</dbReference>
<dbReference type="OrthoDB" id="9803432at2"/>
<dbReference type="Pfam" id="PF23139">
    <property type="entry name" value="OB_YrrC"/>
    <property type="match status" value="1"/>
</dbReference>
<dbReference type="InterPro" id="IPR027417">
    <property type="entry name" value="P-loop_NTPase"/>
</dbReference>
<dbReference type="InterPro" id="IPR050534">
    <property type="entry name" value="Coronavir_polyprotein_1ab"/>
</dbReference>
<name>A0A0R1U216_9LACO</name>
<dbReference type="PANTHER" id="PTHR43788">
    <property type="entry name" value="DNA2/NAM7 HELICASE FAMILY MEMBER"/>
    <property type="match status" value="1"/>
</dbReference>
<feature type="binding site" evidence="3">
    <location>
        <begin position="364"/>
        <end position="368"/>
    </location>
    <ligand>
        <name>ATP</name>
        <dbReference type="ChEBI" id="CHEBI:30616"/>
    </ligand>
</feature>
<dbReference type="Proteomes" id="UP000051048">
    <property type="component" value="Unassembled WGS sequence"/>
</dbReference>
<dbReference type="CDD" id="cd18809">
    <property type="entry name" value="SF1_C_RecD"/>
    <property type="match status" value="1"/>
</dbReference>
<comment type="catalytic activity">
    <reaction evidence="3">
        <text>ATP + H2O = ADP + phosphate + H(+)</text>
        <dbReference type="Rhea" id="RHEA:13065"/>
        <dbReference type="ChEBI" id="CHEBI:15377"/>
        <dbReference type="ChEBI" id="CHEBI:15378"/>
        <dbReference type="ChEBI" id="CHEBI:30616"/>
        <dbReference type="ChEBI" id="CHEBI:43474"/>
        <dbReference type="ChEBI" id="CHEBI:456216"/>
        <dbReference type="EC" id="5.6.2.3"/>
    </reaction>
</comment>
<dbReference type="HAMAP" id="MF_01488">
    <property type="entry name" value="RecD2"/>
    <property type="match status" value="1"/>
</dbReference>
<feature type="domain" description="AAA+ ATPase" evidence="4">
    <location>
        <begin position="353"/>
        <end position="506"/>
    </location>
</feature>
<dbReference type="SUPFAM" id="SSF52540">
    <property type="entry name" value="P-loop containing nucleoside triphosphate hydrolases"/>
    <property type="match status" value="1"/>
</dbReference>
<dbReference type="EC" id="5.6.2.3" evidence="3"/>
<dbReference type="InterPro" id="IPR055446">
    <property type="entry name" value="RecD2_N_OB"/>
</dbReference>
<dbReference type="GO" id="GO:0016887">
    <property type="term" value="F:ATP hydrolysis activity"/>
    <property type="evidence" value="ECO:0007669"/>
    <property type="project" value="RHEA"/>
</dbReference>
<gene>
    <name evidence="3" type="primary">recD2</name>
    <name evidence="5" type="ORF">FC36_GL000626</name>
</gene>
<comment type="similarity">
    <text evidence="3">Belongs to the RecD family. RecD2 subfamily.</text>
</comment>
<dbReference type="Pfam" id="PF18335">
    <property type="entry name" value="SH3_13"/>
    <property type="match status" value="1"/>
</dbReference>
<keyword evidence="3" id="KW-0238">DNA-binding</keyword>
<dbReference type="InterPro" id="IPR006345">
    <property type="entry name" value="RecD2"/>
</dbReference>
<comment type="caution">
    <text evidence="5">The sequence shown here is derived from an EMBL/GenBank/DDBJ whole genome shotgun (WGS) entry which is preliminary data.</text>
</comment>
<evidence type="ECO:0000256" key="2">
    <source>
        <dbReference type="ARBA" id="ARBA00022840"/>
    </source>
</evidence>
<evidence type="ECO:0000256" key="1">
    <source>
        <dbReference type="ARBA" id="ARBA00022741"/>
    </source>
</evidence>
<dbReference type="GO" id="GO:0006310">
    <property type="term" value="P:DNA recombination"/>
    <property type="evidence" value="ECO:0007669"/>
    <property type="project" value="InterPro"/>
</dbReference>
<dbReference type="GO" id="GO:0009338">
    <property type="term" value="C:exodeoxyribonuclease V complex"/>
    <property type="evidence" value="ECO:0007669"/>
    <property type="project" value="TreeGrafter"/>
</dbReference>